<dbReference type="Proteomes" id="UP000001072">
    <property type="component" value="Unassembled WGS sequence"/>
</dbReference>
<dbReference type="GeneID" id="18926279"/>
<dbReference type="HOGENOM" id="CLU_069857_0_0_1"/>
<evidence type="ECO:0000313" key="3">
    <source>
        <dbReference type="Proteomes" id="UP000001072"/>
    </source>
</evidence>
<reference evidence="3" key="1">
    <citation type="journal article" date="2011" name="Proc. Natl. Acad. Sci. U.S.A.">
        <title>Obligate biotrophy features unraveled by the genomic analysis of rust fungi.</title>
        <authorList>
            <person name="Duplessis S."/>
            <person name="Cuomo C.A."/>
            <person name="Lin Y.-C."/>
            <person name="Aerts A."/>
            <person name="Tisserant E."/>
            <person name="Veneault-Fourrey C."/>
            <person name="Joly D.L."/>
            <person name="Hacquard S."/>
            <person name="Amselem J."/>
            <person name="Cantarel B.L."/>
            <person name="Chiu R."/>
            <person name="Coutinho P.M."/>
            <person name="Feau N."/>
            <person name="Field M."/>
            <person name="Frey P."/>
            <person name="Gelhaye E."/>
            <person name="Goldberg J."/>
            <person name="Grabherr M.G."/>
            <person name="Kodira C.D."/>
            <person name="Kohler A."/>
            <person name="Kuees U."/>
            <person name="Lindquist E.A."/>
            <person name="Lucas S.M."/>
            <person name="Mago R."/>
            <person name="Mauceli E."/>
            <person name="Morin E."/>
            <person name="Murat C."/>
            <person name="Pangilinan J.L."/>
            <person name="Park R."/>
            <person name="Pearson M."/>
            <person name="Quesneville H."/>
            <person name="Rouhier N."/>
            <person name="Sakthikumar S."/>
            <person name="Salamov A.A."/>
            <person name="Schmutz J."/>
            <person name="Selles B."/>
            <person name="Shapiro H."/>
            <person name="Tanguay P."/>
            <person name="Tuskan G.A."/>
            <person name="Henrissat B."/>
            <person name="Van de Peer Y."/>
            <person name="Rouze P."/>
            <person name="Ellis J.G."/>
            <person name="Dodds P.N."/>
            <person name="Schein J.E."/>
            <person name="Zhong S."/>
            <person name="Hamelin R.C."/>
            <person name="Grigoriev I.V."/>
            <person name="Szabo L.J."/>
            <person name="Martin F."/>
        </authorList>
    </citation>
    <scope>NUCLEOTIDE SEQUENCE [LARGE SCALE GENOMIC DNA]</scope>
    <source>
        <strain evidence="3">98AG31 / pathotype 3-4-7</strain>
    </source>
</reference>
<dbReference type="KEGG" id="mlr:MELLADRAFT_118735"/>
<dbReference type="EMBL" id="GL883461">
    <property type="protein sequence ID" value="EGF96949.1"/>
    <property type="molecule type" value="Genomic_DNA"/>
</dbReference>
<accession>F4SEH7</accession>
<organism evidence="3">
    <name type="scientific">Melampsora larici-populina (strain 98AG31 / pathotype 3-4-7)</name>
    <name type="common">Poplar leaf rust fungus</name>
    <dbReference type="NCBI Taxonomy" id="747676"/>
    <lineage>
        <taxon>Eukaryota</taxon>
        <taxon>Fungi</taxon>
        <taxon>Dikarya</taxon>
        <taxon>Basidiomycota</taxon>
        <taxon>Pucciniomycotina</taxon>
        <taxon>Pucciniomycetes</taxon>
        <taxon>Pucciniales</taxon>
        <taxon>Melampsoraceae</taxon>
        <taxon>Melampsora</taxon>
    </lineage>
</organism>
<dbReference type="RefSeq" id="XP_007419782.1">
    <property type="nucleotide sequence ID" value="XM_007419720.1"/>
</dbReference>
<dbReference type="InParanoid" id="F4SEH7"/>
<keyword evidence="3" id="KW-1185">Reference proteome</keyword>
<feature type="compositionally biased region" description="Low complexity" evidence="1">
    <location>
        <begin position="229"/>
        <end position="242"/>
    </location>
</feature>
<dbReference type="VEuPathDB" id="FungiDB:MELLADRAFT_118735"/>
<evidence type="ECO:0000313" key="2">
    <source>
        <dbReference type="EMBL" id="EGF96949.1"/>
    </source>
</evidence>
<dbReference type="AlphaFoldDB" id="F4SEH7"/>
<feature type="region of interest" description="Disordered" evidence="1">
    <location>
        <begin position="225"/>
        <end position="273"/>
    </location>
</feature>
<feature type="compositionally biased region" description="Polar residues" evidence="1">
    <location>
        <begin position="331"/>
        <end position="342"/>
    </location>
</feature>
<sequence>MSNPQLQTTNALEVPAVEVEGHMNALFENPSDATGGDAPATSIHQNPLYRISTANRIQFDKRHEMYVQVKFKIHAEKEVEVTQATSMKQSGMATREIPPRTYEYLAIMKKARVFHQATKVHDRVKMRSSQLRLDLSPTFHRSGGSKQSFFDLPAQLLFQKPTGSKRCASYAGFSEDDKKKVKLEPISPSGLGKTICLSSDPPSGAFPWSQECKVKIKTKPGLPSKGITIVISSDPPSPSHIDSSQDTKKGNETQGDYEIYRSNTPGDSEGQDRAHAEALERFLIDCNVPPKDETTRMILERAALHLVSEAMDRVNELKKETDELQDEDSGDSISSRPQSPEF</sequence>
<name>F4SEH7_MELLP</name>
<proteinExistence type="predicted"/>
<gene>
    <name evidence="2" type="ORF">MELLADRAFT_118735</name>
</gene>
<evidence type="ECO:0000256" key="1">
    <source>
        <dbReference type="SAM" id="MobiDB-lite"/>
    </source>
</evidence>
<protein>
    <submittedName>
        <fullName evidence="2">Uncharacterized protein</fullName>
    </submittedName>
</protein>
<feature type="region of interest" description="Disordered" evidence="1">
    <location>
        <begin position="316"/>
        <end position="342"/>
    </location>
</feature>